<reference evidence="1 2" key="2">
    <citation type="journal article" date="2022" name="Mol. Ecol. Resour.">
        <title>The genomes of chicory, endive, great burdock and yacon provide insights into Asteraceae paleo-polyploidization history and plant inulin production.</title>
        <authorList>
            <person name="Fan W."/>
            <person name="Wang S."/>
            <person name="Wang H."/>
            <person name="Wang A."/>
            <person name="Jiang F."/>
            <person name="Liu H."/>
            <person name="Zhao H."/>
            <person name="Xu D."/>
            <person name="Zhang Y."/>
        </authorList>
    </citation>
    <scope>NUCLEOTIDE SEQUENCE [LARGE SCALE GENOMIC DNA]</scope>
    <source>
        <strain evidence="2">cv. Niubang</strain>
    </source>
</reference>
<comment type="caution">
    <text evidence="1">The sequence shown here is derived from an EMBL/GenBank/DDBJ whole genome shotgun (WGS) entry which is preliminary data.</text>
</comment>
<evidence type="ECO:0000313" key="1">
    <source>
        <dbReference type="EMBL" id="KAI3715268.1"/>
    </source>
</evidence>
<sequence length="127" mass="14063">MPAAIYEGEQSQPSLVGGRVEDNDDDNEEDDVVFILEPQPNSSMPPQTKQVHTPDGAVADEDEYKEEDDKTPEIPDPEGDRKDGDDDDDDNDSFDNILGPKHALDPEPDLSMLNLTYLSGNYTLLVE</sequence>
<accession>A0ACB9B016</accession>
<gene>
    <name evidence="1" type="ORF">L6452_22242</name>
</gene>
<dbReference type="Proteomes" id="UP001055879">
    <property type="component" value="Linkage Group LG07"/>
</dbReference>
<protein>
    <submittedName>
        <fullName evidence="1">Uncharacterized protein</fullName>
    </submittedName>
</protein>
<keyword evidence="2" id="KW-1185">Reference proteome</keyword>
<name>A0ACB9B016_ARCLA</name>
<dbReference type="EMBL" id="CM042053">
    <property type="protein sequence ID" value="KAI3715268.1"/>
    <property type="molecule type" value="Genomic_DNA"/>
</dbReference>
<reference evidence="2" key="1">
    <citation type="journal article" date="2022" name="Mol. Ecol. Resour.">
        <title>The genomes of chicory, endive, great burdock and yacon provide insights into Asteraceae palaeo-polyploidization history and plant inulin production.</title>
        <authorList>
            <person name="Fan W."/>
            <person name="Wang S."/>
            <person name="Wang H."/>
            <person name="Wang A."/>
            <person name="Jiang F."/>
            <person name="Liu H."/>
            <person name="Zhao H."/>
            <person name="Xu D."/>
            <person name="Zhang Y."/>
        </authorList>
    </citation>
    <scope>NUCLEOTIDE SEQUENCE [LARGE SCALE GENOMIC DNA]</scope>
    <source>
        <strain evidence="2">cv. Niubang</strain>
    </source>
</reference>
<organism evidence="1 2">
    <name type="scientific">Arctium lappa</name>
    <name type="common">Greater burdock</name>
    <name type="synonym">Lappa major</name>
    <dbReference type="NCBI Taxonomy" id="4217"/>
    <lineage>
        <taxon>Eukaryota</taxon>
        <taxon>Viridiplantae</taxon>
        <taxon>Streptophyta</taxon>
        <taxon>Embryophyta</taxon>
        <taxon>Tracheophyta</taxon>
        <taxon>Spermatophyta</taxon>
        <taxon>Magnoliopsida</taxon>
        <taxon>eudicotyledons</taxon>
        <taxon>Gunneridae</taxon>
        <taxon>Pentapetalae</taxon>
        <taxon>asterids</taxon>
        <taxon>campanulids</taxon>
        <taxon>Asterales</taxon>
        <taxon>Asteraceae</taxon>
        <taxon>Carduoideae</taxon>
        <taxon>Cardueae</taxon>
        <taxon>Arctiinae</taxon>
        <taxon>Arctium</taxon>
    </lineage>
</organism>
<evidence type="ECO:0000313" key="2">
    <source>
        <dbReference type="Proteomes" id="UP001055879"/>
    </source>
</evidence>
<proteinExistence type="predicted"/>